<dbReference type="SUPFAM" id="SSF51215">
    <property type="entry name" value="Regulatory protein AraC"/>
    <property type="match status" value="1"/>
</dbReference>
<dbReference type="InterPro" id="IPR014710">
    <property type="entry name" value="RmlC-like_jellyroll"/>
</dbReference>
<dbReference type="PRINTS" id="PR00032">
    <property type="entry name" value="HTHARAC"/>
</dbReference>
<gene>
    <name evidence="5" type="ORF">G5A70_14485</name>
</gene>
<keyword evidence="1" id="KW-0805">Transcription regulation</keyword>
<dbReference type="Proteomes" id="UP000822142">
    <property type="component" value="Unassembled WGS sequence"/>
</dbReference>
<dbReference type="SUPFAM" id="SSF46689">
    <property type="entry name" value="Homeodomain-like"/>
    <property type="match status" value="2"/>
</dbReference>
<dbReference type="InterPro" id="IPR020449">
    <property type="entry name" value="Tscrpt_reg_AraC-type_HTH"/>
</dbReference>
<dbReference type="PROSITE" id="PS00041">
    <property type="entry name" value="HTH_ARAC_FAMILY_1"/>
    <property type="match status" value="1"/>
</dbReference>
<reference evidence="5 6" key="1">
    <citation type="journal article" date="2020" name="Cell Host Microbe">
        <title>Functional and Genomic Variation between Human-Derived Isolates of Lachnospiraceae Reveals Inter- and Intra-Species Diversity.</title>
        <authorList>
            <person name="Sorbara M.T."/>
            <person name="Littmann E.R."/>
            <person name="Fontana E."/>
            <person name="Moody T.U."/>
            <person name="Kohout C.E."/>
            <person name="Gjonbalaj M."/>
            <person name="Eaton V."/>
            <person name="Seok R."/>
            <person name="Leiner I.M."/>
            <person name="Pamer E.G."/>
        </authorList>
    </citation>
    <scope>NUCLEOTIDE SEQUENCE [LARGE SCALE GENOMIC DNA]</scope>
    <source>
        <strain evidence="5 6">MSK.15.26</strain>
    </source>
</reference>
<dbReference type="InterPro" id="IPR018062">
    <property type="entry name" value="HTH_AraC-typ_CS"/>
</dbReference>
<dbReference type="Gene3D" id="1.10.10.60">
    <property type="entry name" value="Homeodomain-like"/>
    <property type="match status" value="2"/>
</dbReference>
<dbReference type="PROSITE" id="PS01124">
    <property type="entry name" value="HTH_ARAC_FAMILY_2"/>
    <property type="match status" value="1"/>
</dbReference>
<keyword evidence="3" id="KW-0804">Transcription</keyword>
<comment type="caution">
    <text evidence="5">The sequence shown here is derived from an EMBL/GenBank/DDBJ whole genome shotgun (WGS) entry which is preliminary data.</text>
</comment>
<dbReference type="EMBL" id="JAAITA010000032">
    <property type="protein sequence ID" value="NSJ87347.1"/>
    <property type="molecule type" value="Genomic_DNA"/>
</dbReference>
<evidence type="ECO:0000256" key="2">
    <source>
        <dbReference type="ARBA" id="ARBA00023125"/>
    </source>
</evidence>
<dbReference type="InterPro" id="IPR003313">
    <property type="entry name" value="AraC-bd"/>
</dbReference>
<evidence type="ECO:0000256" key="3">
    <source>
        <dbReference type="ARBA" id="ARBA00023163"/>
    </source>
</evidence>
<dbReference type="Pfam" id="PF12833">
    <property type="entry name" value="HTH_18"/>
    <property type="match status" value="1"/>
</dbReference>
<accession>A0ABX2IA16</accession>
<dbReference type="InterPro" id="IPR037923">
    <property type="entry name" value="HTH-like"/>
</dbReference>
<evidence type="ECO:0000256" key="1">
    <source>
        <dbReference type="ARBA" id="ARBA00023015"/>
    </source>
</evidence>
<organism evidence="5 6">
    <name type="scientific">Blautia hansenii</name>
    <name type="common">Ruminococcus hansenii</name>
    <dbReference type="NCBI Taxonomy" id="1322"/>
    <lineage>
        <taxon>Bacteria</taxon>
        <taxon>Bacillati</taxon>
        <taxon>Bacillota</taxon>
        <taxon>Clostridia</taxon>
        <taxon>Lachnospirales</taxon>
        <taxon>Lachnospiraceae</taxon>
        <taxon>Blautia</taxon>
    </lineage>
</organism>
<evidence type="ECO:0000313" key="5">
    <source>
        <dbReference type="EMBL" id="NSJ87347.1"/>
    </source>
</evidence>
<keyword evidence="2" id="KW-0238">DNA-binding</keyword>
<dbReference type="PANTHER" id="PTHR43280:SF27">
    <property type="entry name" value="TRANSCRIPTIONAL REGULATOR MTLR"/>
    <property type="match status" value="1"/>
</dbReference>
<dbReference type="Gene3D" id="2.60.120.10">
    <property type="entry name" value="Jelly Rolls"/>
    <property type="match status" value="1"/>
</dbReference>
<dbReference type="Pfam" id="PF02311">
    <property type="entry name" value="AraC_binding"/>
    <property type="match status" value="1"/>
</dbReference>
<evidence type="ECO:0000313" key="6">
    <source>
        <dbReference type="Proteomes" id="UP000822142"/>
    </source>
</evidence>
<dbReference type="InterPro" id="IPR018060">
    <property type="entry name" value="HTH_AraC"/>
</dbReference>
<dbReference type="InterPro" id="IPR009057">
    <property type="entry name" value="Homeodomain-like_sf"/>
</dbReference>
<dbReference type="RefSeq" id="WP_173750182.1">
    <property type="nucleotide sequence ID" value="NZ_JAAITA010000032.1"/>
</dbReference>
<proteinExistence type="predicted"/>
<evidence type="ECO:0000259" key="4">
    <source>
        <dbReference type="PROSITE" id="PS01124"/>
    </source>
</evidence>
<dbReference type="SMART" id="SM00342">
    <property type="entry name" value="HTH_ARAC"/>
    <property type="match status" value="1"/>
</dbReference>
<keyword evidence="6" id="KW-1185">Reference proteome</keyword>
<feature type="domain" description="HTH araC/xylS-type" evidence="4">
    <location>
        <begin position="163"/>
        <end position="261"/>
    </location>
</feature>
<dbReference type="PANTHER" id="PTHR43280">
    <property type="entry name" value="ARAC-FAMILY TRANSCRIPTIONAL REGULATOR"/>
    <property type="match status" value="1"/>
</dbReference>
<protein>
    <submittedName>
        <fullName evidence="5">AraC family transcriptional regulator</fullName>
    </submittedName>
</protein>
<sequence>MFYENKEDYFFAVEEFNSLQYPLHVHSYIELVHVMKGSLEMQIGREKYVIPEGSLAMIFPNVPHSYHTLSAKGNTQLNIINSYLDLLPLHKKLLLSMFPSNPVLAAEELHPDILFAEKRLFTLTAAEKDSALISSFLSLILCRLFPLLQLTEYQELPPQDIVCSIIAYIAEHFCEDISLSDVAVHFGIGKYALSRIFSNVLKVSFSSYVNALRMNHARYLLLNSNMNITTIAMECGYHNQQTFNRIFKEQCSCTPREYRNM</sequence>
<name>A0ABX2IA16_BLAHA</name>